<dbReference type="EMBL" id="UOFA01000159">
    <property type="protein sequence ID" value="VAW45122.1"/>
    <property type="molecule type" value="Genomic_DNA"/>
</dbReference>
<keyword evidence="5 6" id="KW-0472">Membrane</keyword>
<dbReference type="GO" id="GO:0015920">
    <property type="term" value="P:lipopolysaccharide transport"/>
    <property type="evidence" value="ECO:0007669"/>
    <property type="project" value="TreeGrafter"/>
</dbReference>
<dbReference type="Pfam" id="PF03739">
    <property type="entry name" value="LptF_LptG"/>
    <property type="match status" value="1"/>
</dbReference>
<feature type="transmembrane region" description="Helical" evidence="6">
    <location>
        <begin position="12"/>
        <end position="30"/>
    </location>
</feature>
<dbReference type="GO" id="GO:0055085">
    <property type="term" value="P:transmembrane transport"/>
    <property type="evidence" value="ECO:0007669"/>
    <property type="project" value="InterPro"/>
</dbReference>
<evidence type="ECO:0000313" key="7">
    <source>
        <dbReference type="EMBL" id="VAW45122.1"/>
    </source>
</evidence>
<feature type="transmembrane region" description="Helical" evidence="6">
    <location>
        <begin position="66"/>
        <end position="91"/>
    </location>
</feature>
<evidence type="ECO:0000256" key="2">
    <source>
        <dbReference type="ARBA" id="ARBA00022475"/>
    </source>
</evidence>
<feature type="transmembrane region" description="Helical" evidence="6">
    <location>
        <begin position="98"/>
        <end position="117"/>
    </location>
</feature>
<evidence type="ECO:0008006" key="8">
    <source>
        <dbReference type="Google" id="ProtNLM"/>
    </source>
</evidence>
<dbReference type="PANTHER" id="PTHR33529">
    <property type="entry name" value="SLR0882 PROTEIN-RELATED"/>
    <property type="match status" value="1"/>
</dbReference>
<evidence type="ECO:0000256" key="3">
    <source>
        <dbReference type="ARBA" id="ARBA00022692"/>
    </source>
</evidence>
<dbReference type="NCBIfam" id="TIGR04408">
    <property type="entry name" value="LptG_lptG"/>
    <property type="match status" value="1"/>
</dbReference>
<evidence type="ECO:0000256" key="5">
    <source>
        <dbReference type="ARBA" id="ARBA00023136"/>
    </source>
</evidence>
<dbReference type="GO" id="GO:0043190">
    <property type="term" value="C:ATP-binding cassette (ABC) transporter complex"/>
    <property type="evidence" value="ECO:0007669"/>
    <property type="project" value="InterPro"/>
</dbReference>
<accession>A0A3B0W1I4</accession>
<feature type="transmembrane region" description="Helical" evidence="6">
    <location>
        <begin position="302"/>
        <end position="320"/>
    </location>
</feature>
<protein>
    <recommendedName>
        <fullName evidence="8">Lipopolysaccharide export system permease protein LptG</fullName>
    </recommendedName>
</protein>
<gene>
    <name evidence="7" type="ORF">MNBD_GAMMA02-851</name>
</gene>
<evidence type="ECO:0000256" key="4">
    <source>
        <dbReference type="ARBA" id="ARBA00022989"/>
    </source>
</evidence>
<sequence>MSILTRYIFKTLSFGLLMAVMLLLAIDVLFDLIKELNDITSVYTLGDVIFFVMLTIPSKIYELFPVSVVVAVVVSLGALASGSELVVMLASGVSKLKIAMITLFSVSVWLVLVVLMGEYVGPAGDQMAQQFRNEQVSQGKATSAAQAIWLRDGEIIFRTNQMEKNSDNASYELTDVTVFELQDKKLVQVSEAKSAIFADQQWTLSDLKVSVFGAQGVSTKQLDQQQWASRIKPEILNISITRPKYLSIRDIKKFQQFNAETGSLQSSYQIAQWSKMAFPLLVLTTALCGVMVLFGQIRSGGFAQRLVIGIVIGIVVYLINKTLLNVGEVYHVNPFVVTVLPALLLFILLLLILSGKLRASSV</sequence>
<evidence type="ECO:0000256" key="6">
    <source>
        <dbReference type="SAM" id="Phobius"/>
    </source>
</evidence>
<proteinExistence type="predicted"/>
<dbReference type="InterPro" id="IPR005495">
    <property type="entry name" value="LptG/LptF_permease"/>
</dbReference>
<dbReference type="PANTHER" id="PTHR33529:SF2">
    <property type="entry name" value="LIPOPOLYSACCHARIDE EXPORT SYSTEM PERMEASE PROTEIN LPTG"/>
    <property type="match status" value="1"/>
</dbReference>
<keyword evidence="3 6" id="KW-0812">Transmembrane</keyword>
<organism evidence="7">
    <name type="scientific">hydrothermal vent metagenome</name>
    <dbReference type="NCBI Taxonomy" id="652676"/>
    <lineage>
        <taxon>unclassified sequences</taxon>
        <taxon>metagenomes</taxon>
        <taxon>ecological metagenomes</taxon>
    </lineage>
</organism>
<evidence type="ECO:0000256" key="1">
    <source>
        <dbReference type="ARBA" id="ARBA00004651"/>
    </source>
</evidence>
<feature type="transmembrane region" description="Helical" evidence="6">
    <location>
        <begin position="42"/>
        <end position="60"/>
    </location>
</feature>
<keyword evidence="2" id="KW-1003">Cell membrane</keyword>
<feature type="transmembrane region" description="Helical" evidence="6">
    <location>
        <begin position="332"/>
        <end position="353"/>
    </location>
</feature>
<dbReference type="AlphaFoldDB" id="A0A3B0W1I4"/>
<name>A0A3B0W1I4_9ZZZZ</name>
<comment type="subcellular location">
    <subcellularLocation>
        <location evidence="1">Cell membrane</location>
        <topology evidence="1">Multi-pass membrane protein</topology>
    </subcellularLocation>
</comment>
<feature type="transmembrane region" description="Helical" evidence="6">
    <location>
        <begin position="276"/>
        <end position="295"/>
    </location>
</feature>
<dbReference type="InterPro" id="IPR030923">
    <property type="entry name" value="LptG"/>
</dbReference>
<reference evidence="7" key="1">
    <citation type="submission" date="2018-06" db="EMBL/GenBank/DDBJ databases">
        <authorList>
            <person name="Zhirakovskaya E."/>
        </authorList>
    </citation>
    <scope>NUCLEOTIDE SEQUENCE</scope>
</reference>
<keyword evidence="4 6" id="KW-1133">Transmembrane helix</keyword>